<dbReference type="PROSITE" id="PS51257">
    <property type="entry name" value="PROKAR_LIPOPROTEIN"/>
    <property type="match status" value="1"/>
</dbReference>
<reference evidence="5" key="2">
    <citation type="submission" date="2014-08" db="EMBL/GenBank/DDBJ databases">
        <authorList>
            <person name="Moulin L."/>
        </authorList>
    </citation>
    <scope>NUCLEOTIDE SEQUENCE [LARGE SCALE GENOMIC DNA]</scope>
</reference>
<dbReference type="EMBL" id="CCNB01000044">
    <property type="protein sequence ID" value="CDX45135.1"/>
    <property type="molecule type" value="Genomic_DNA"/>
</dbReference>
<dbReference type="AlphaFoldDB" id="A0A090G188"/>
<evidence type="ECO:0000313" key="3">
    <source>
        <dbReference type="EMBL" id="CDX45135.1"/>
    </source>
</evidence>
<keyword evidence="5" id="KW-1185">Reference proteome</keyword>
<name>A0A090G188_MESPL</name>
<dbReference type="Proteomes" id="UP000046122">
    <property type="component" value="Unassembled WGS sequence"/>
</dbReference>
<evidence type="ECO:0000256" key="1">
    <source>
        <dbReference type="SAM" id="MobiDB-lite"/>
    </source>
</evidence>
<evidence type="ECO:0000313" key="5">
    <source>
        <dbReference type="Proteomes" id="UP000045285"/>
    </source>
</evidence>
<sequence length="70" mass="7650">MKRVLWPLILTVVVLLACYGAFIYVERGWPTAPLKRTPEQNQGGNAPQDTSPAAGIKKSPQDSNKMPGNQ</sequence>
<accession>A0A090G188</accession>
<gene>
    <name evidence="2" type="ORF">MPL3356_300192</name>
    <name evidence="4" type="ORF">MPL3365_190067</name>
    <name evidence="3" type="ORF">MPLDJ20_70062</name>
</gene>
<evidence type="ECO:0000313" key="4">
    <source>
        <dbReference type="EMBL" id="CDX54185.1"/>
    </source>
</evidence>
<dbReference type="STRING" id="69974.MPLDJ20_70062"/>
<dbReference type="Proteomes" id="UP000045285">
    <property type="component" value="Unassembled WGS sequence"/>
</dbReference>
<reference evidence="6 7" key="1">
    <citation type="submission" date="2014-08" db="EMBL/GenBank/DDBJ databases">
        <authorList>
            <person name="Moulin Lionel"/>
        </authorList>
    </citation>
    <scope>NUCLEOTIDE SEQUENCE [LARGE SCALE GENOMIC DNA]</scope>
</reference>
<organism evidence="4 6">
    <name type="scientific">Mesorhizobium plurifarium</name>
    <dbReference type="NCBI Taxonomy" id="69974"/>
    <lineage>
        <taxon>Bacteria</taxon>
        <taxon>Pseudomonadati</taxon>
        <taxon>Pseudomonadota</taxon>
        <taxon>Alphaproteobacteria</taxon>
        <taxon>Hyphomicrobiales</taxon>
        <taxon>Phyllobacteriaceae</taxon>
        <taxon>Mesorhizobium</taxon>
    </lineage>
</organism>
<evidence type="ECO:0000313" key="2">
    <source>
        <dbReference type="EMBL" id="CDX19950.1"/>
    </source>
</evidence>
<evidence type="ECO:0000313" key="6">
    <source>
        <dbReference type="Proteomes" id="UP000046122"/>
    </source>
</evidence>
<dbReference type="EMBL" id="CCNE01000011">
    <property type="protein sequence ID" value="CDX54185.1"/>
    <property type="molecule type" value="Genomic_DNA"/>
</dbReference>
<evidence type="ECO:0000313" key="7">
    <source>
        <dbReference type="Proteomes" id="UP000046373"/>
    </source>
</evidence>
<feature type="region of interest" description="Disordered" evidence="1">
    <location>
        <begin position="33"/>
        <end position="70"/>
    </location>
</feature>
<feature type="compositionally biased region" description="Polar residues" evidence="1">
    <location>
        <begin position="61"/>
        <end position="70"/>
    </location>
</feature>
<proteinExistence type="predicted"/>
<dbReference type="Proteomes" id="UP000046373">
    <property type="component" value="Unassembled WGS sequence"/>
</dbReference>
<dbReference type="EMBL" id="CCMZ01000024">
    <property type="protein sequence ID" value="CDX19950.1"/>
    <property type="molecule type" value="Genomic_DNA"/>
</dbReference>
<protein>
    <submittedName>
        <fullName evidence="4">Uncharacterized protein</fullName>
    </submittedName>
</protein>
<feature type="compositionally biased region" description="Polar residues" evidence="1">
    <location>
        <begin position="39"/>
        <end position="51"/>
    </location>
</feature>